<feature type="transmembrane region" description="Helical" evidence="10">
    <location>
        <begin position="387"/>
        <end position="409"/>
    </location>
</feature>
<dbReference type="PANTHER" id="PTHR12468:SF2">
    <property type="entry name" value="GPI MANNOSYLTRANSFERASE 2"/>
    <property type="match status" value="1"/>
</dbReference>
<keyword evidence="12" id="KW-1185">Reference proteome</keyword>
<name>D6ZC83_SEGRD</name>
<evidence type="ECO:0000256" key="8">
    <source>
        <dbReference type="ARBA" id="ARBA00022989"/>
    </source>
</evidence>
<feature type="transmembrane region" description="Helical" evidence="10">
    <location>
        <begin position="125"/>
        <end position="144"/>
    </location>
</feature>
<sequence length="413" mass="44366">MQCVTVTLQAPHDGDEVAAASGAAAGARRKLPGWVAPVLLFLVVRAVGMLLLARVASLRGWTLMSRLTEWDGRWFVSIAQHGYERLPAGLYDAHYHRDAFTGYAFFPGYPALIGLLSKIPIVTAAQAAVGISVVSSVFAAAGVARLGEICARSQSQTDARAPRTGLLFVLLFAAAPMSVVLWMAYSEALFCALTSWGLVALFERRWLRAGMCACAVGLVRPTALAIIVVLIVAVLANTRRKASGGTGGRARAWSAAALAPLGMIGYICWVSVRTHDVAGWFNVQRRGWGTATDYGKATLVYLNAVLVEGREIVDAATALILIAAFVLLVMLLAQRWPWELKLYGVLMFASTATSAGLMHCRPRLLLPVFVLALPLAKALAQTRPRTQWLMGAAAVLLSAWFGAYMVAIYPHSI</sequence>
<comment type="pathway">
    <text evidence="2">Glycolipid biosynthesis; glycosylphosphatidylinositol-anchor biosynthesis.</text>
</comment>
<dbReference type="PANTHER" id="PTHR12468">
    <property type="entry name" value="GPI MANNOSYLTRANSFERASE 2"/>
    <property type="match status" value="1"/>
</dbReference>
<dbReference type="AlphaFoldDB" id="D6ZC83"/>
<evidence type="ECO:0000256" key="7">
    <source>
        <dbReference type="ARBA" id="ARBA00022824"/>
    </source>
</evidence>
<evidence type="ECO:0000313" key="12">
    <source>
        <dbReference type="Proteomes" id="UP000002247"/>
    </source>
</evidence>
<dbReference type="Pfam" id="PF04188">
    <property type="entry name" value="Mannosyl_trans2"/>
    <property type="match status" value="1"/>
</dbReference>
<dbReference type="eggNOG" id="COG5542">
    <property type="taxonomic scope" value="Bacteria"/>
</dbReference>
<keyword evidence="5" id="KW-0808">Transferase</keyword>
<dbReference type="KEGG" id="srt:Srot_2617"/>
<proteinExistence type="predicted"/>
<dbReference type="HOGENOM" id="CLU_036370_0_1_11"/>
<protein>
    <recommendedName>
        <fullName evidence="13">Integral membrane protein</fullName>
    </recommendedName>
</protein>
<dbReference type="GO" id="GO:0006506">
    <property type="term" value="P:GPI anchor biosynthetic process"/>
    <property type="evidence" value="ECO:0007669"/>
    <property type="project" value="UniProtKB-UniPathway"/>
</dbReference>
<keyword evidence="3" id="KW-0337">GPI-anchor biosynthesis</keyword>
<dbReference type="Proteomes" id="UP000002247">
    <property type="component" value="Chromosome"/>
</dbReference>
<evidence type="ECO:0000256" key="9">
    <source>
        <dbReference type="ARBA" id="ARBA00023136"/>
    </source>
</evidence>
<reference evidence="11 12" key="1">
    <citation type="journal article" date="2010" name="Stand. Genomic Sci.">
        <title>Complete genome sequence of Segniliparus rotundus type strain (CDC 1076).</title>
        <authorList>
            <person name="Sikorski J."/>
            <person name="Lapidus A."/>
            <person name="Copeland A."/>
            <person name="Misra M."/>
            <person name="Glavina Del Rio T."/>
            <person name="Nolan M."/>
            <person name="Lucas S."/>
            <person name="Chen F."/>
            <person name="Tice H."/>
            <person name="Cheng J.F."/>
            <person name="Jando M."/>
            <person name="Schneider S."/>
            <person name="Bruce D."/>
            <person name="Goodwin L."/>
            <person name="Pitluck S."/>
            <person name="Liolios K."/>
            <person name="Mikhailova N."/>
            <person name="Pati A."/>
            <person name="Ivanova N."/>
            <person name="Mavromatis K."/>
            <person name="Chen A."/>
            <person name="Palaniappan K."/>
            <person name="Chertkov O."/>
            <person name="Land M."/>
            <person name="Hauser L."/>
            <person name="Chang Y.J."/>
            <person name="Jeffries C.D."/>
            <person name="Brettin T."/>
            <person name="Detter J.C."/>
            <person name="Han C."/>
            <person name="Rohde M."/>
            <person name="Goker M."/>
            <person name="Bristow J."/>
            <person name="Eisen J.A."/>
            <person name="Markowitz V."/>
            <person name="Hugenholtz P."/>
            <person name="Kyrpides N.C."/>
            <person name="Klenk H.P."/>
        </authorList>
    </citation>
    <scope>NUCLEOTIDE SEQUENCE [LARGE SCALE GENOMIC DNA]</scope>
    <source>
        <strain evidence="12">ATCC BAA-972 / CDC 1076 / CIP 108378 / DSM 44985 / JCM 13578</strain>
    </source>
</reference>
<feature type="transmembrane region" description="Helical" evidence="10">
    <location>
        <begin position="165"/>
        <end position="185"/>
    </location>
</feature>
<keyword evidence="4" id="KW-0328">Glycosyltransferase</keyword>
<feature type="transmembrane region" description="Helical" evidence="10">
    <location>
        <begin position="205"/>
        <end position="238"/>
    </location>
</feature>
<accession>D6ZC83</accession>
<evidence type="ECO:0000256" key="5">
    <source>
        <dbReference type="ARBA" id="ARBA00022679"/>
    </source>
</evidence>
<dbReference type="GO" id="GO:0000009">
    <property type="term" value="F:alpha-1,6-mannosyltransferase activity"/>
    <property type="evidence" value="ECO:0007669"/>
    <property type="project" value="InterPro"/>
</dbReference>
<evidence type="ECO:0000256" key="4">
    <source>
        <dbReference type="ARBA" id="ARBA00022676"/>
    </source>
</evidence>
<evidence type="ECO:0000313" key="11">
    <source>
        <dbReference type="EMBL" id="ADG99052.1"/>
    </source>
</evidence>
<dbReference type="GO" id="GO:0016020">
    <property type="term" value="C:membrane"/>
    <property type="evidence" value="ECO:0007669"/>
    <property type="project" value="GOC"/>
</dbReference>
<feature type="transmembrane region" description="Helical" evidence="10">
    <location>
        <begin position="312"/>
        <end position="333"/>
    </location>
</feature>
<evidence type="ECO:0000256" key="1">
    <source>
        <dbReference type="ARBA" id="ARBA00004477"/>
    </source>
</evidence>
<dbReference type="GO" id="GO:0004376">
    <property type="term" value="F:GPI mannosyltransferase activity"/>
    <property type="evidence" value="ECO:0007669"/>
    <property type="project" value="InterPro"/>
</dbReference>
<evidence type="ECO:0000256" key="2">
    <source>
        <dbReference type="ARBA" id="ARBA00004687"/>
    </source>
</evidence>
<keyword evidence="7" id="KW-0256">Endoplasmic reticulum</keyword>
<dbReference type="STRING" id="640132.Srot_2617"/>
<keyword evidence="8 10" id="KW-1133">Transmembrane helix</keyword>
<dbReference type="EMBL" id="CP001958">
    <property type="protein sequence ID" value="ADG99052.1"/>
    <property type="molecule type" value="Genomic_DNA"/>
</dbReference>
<dbReference type="UniPathway" id="UPA00196"/>
<dbReference type="RefSeq" id="WP_013139501.1">
    <property type="nucleotide sequence ID" value="NC_014168.1"/>
</dbReference>
<keyword evidence="9 10" id="KW-0472">Membrane</keyword>
<feature type="transmembrane region" description="Helical" evidence="10">
    <location>
        <begin position="250"/>
        <end position="272"/>
    </location>
</feature>
<keyword evidence="6 10" id="KW-0812">Transmembrane</keyword>
<evidence type="ECO:0000256" key="10">
    <source>
        <dbReference type="SAM" id="Phobius"/>
    </source>
</evidence>
<evidence type="ECO:0000256" key="3">
    <source>
        <dbReference type="ARBA" id="ARBA00022502"/>
    </source>
</evidence>
<gene>
    <name evidence="11" type="ordered locus">Srot_2617</name>
</gene>
<comment type="subcellular location">
    <subcellularLocation>
        <location evidence="1">Endoplasmic reticulum membrane</location>
        <topology evidence="1">Multi-pass membrane protein</topology>
    </subcellularLocation>
</comment>
<evidence type="ECO:0000256" key="6">
    <source>
        <dbReference type="ARBA" id="ARBA00022692"/>
    </source>
</evidence>
<dbReference type="InterPro" id="IPR007315">
    <property type="entry name" value="PIG-V/Gpi18"/>
</dbReference>
<evidence type="ECO:0008006" key="13">
    <source>
        <dbReference type="Google" id="ProtNLM"/>
    </source>
</evidence>
<feature type="transmembrane region" description="Helical" evidence="10">
    <location>
        <begin position="34"/>
        <end position="56"/>
    </location>
</feature>
<organism evidence="11 12">
    <name type="scientific">Segniliparus rotundus (strain ATCC BAA-972 / CDC 1076 / CIP 108378 / DSM 44985 / JCM 13578)</name>
    <dbReference type="NCBI Taxonomy" id="640132"/>
    <lineage>
        <taxon>Bacteria</taxon>
        <taxon>Bacillati</taxon>
        <taxon>Actinomycetota</taxon>
        <taxon>Actinomycetes</taxon>
        <taxon>Mycobacteriales</taxon>
        <taxon>Segniliparaceae</taxon>
        <taxon>Segniliparus</taxon>
    </lineage>
</organism>